<gene>
    <name evidence="1" type="ORF">ABEB36_004704</name>
</gene>
<name>A0ABD1F465_HYPHA</name>
<proteinExistence type="predicted"/>
<evidence type="ECO:0000313" key="2">
    <source>
        <dbReference type="Proteomes" id="UP001566132"/>
    </source>
</evidence>
<evidence type="ECO:0000313" key="1">
    <source>
        <dbReference type="EMBL" id="KAL1510048.1"/>
    </source>
</evidence>
<organism evidence="1 2">
    <name type="scientific">Hypothenemus hampei</name>
    <name type="common">Coffee berry borer</name>
    <dbReference type="NCBI Taxonomy" id="57062"/>
    <lineage>
        <taxon>Eukaryota</taxon>
        <taxon>Metazoa</taxon>
        <taxon>Ecdysozoa</taxon>
        <taxon>Arthropoda</taxon>
        <taxon>Hexapoda</taxon>
        <taxon>Insecta</taxon>
        <taxon>Pterygota</taxon>
        <taxon>Neoptera</taxon>
        <taxon>Endopterygota</taxon>
        <taxon>Coleoptera</taxon>
        <taxon>Polyphaga</taxon>
        <taxon>Cucujiformia</taxon>
        <taxon>Curculionidae</taxon>
        <taxon>Scolytinae</taxon>
        <taxon>Hypothenemus</taxon>
    </lineage>
</organism>
<accession>A0ABD1F465</accession>
<sequence length="62" mass="7348">MEKEDFKDFETCAKDLSFHKVPFSKVAVLRFTQNPAEIEFKLKHVDEFVKENLKPHRAAARR</sequence>
<keyword evidence="2" id="KW-1185">Reference proteome</keyword>
<protein>
    <submittedName>
        <fullName evidence="1">Uncharacterized protein</fullName>
    </submittedName>
</protein>
<feature type="non-terminal residue" evidence="1">
    <location>
        <position position="62"/>
    </location>
</feature>
<dbReference type="AlphaFoldDB" id="A0ABD1F465"/>
<dbReference type="EMBL" id="JBDJPC010000003">
    <property type="protein sequence ID" value="KAL1510048.1"/>
    <property type="molecule type" value="Genomic_DNA"/>
</dbReference>
<reference evidence="1 2" key="1">
    <citation type="submission" date="2024-05" db="EMBL/GenBank/DDBJ databases">
        <title>Genetic variation in Jamaican populations of the coffee berry borer (Hypothenemus hampei).</title>
        <authorList>
            <person name="Errbii M."/>
            <person name="Myrie A."/>
        </authorList>
    </citation>
    <scope>NUCLEOTIDE SEQUENCE [LARGE SCALE GENOMIC DNA]</scope>
    <source>
        <strain evidence="1">JA-Hopewell-2020-01-JO</strain>
        <tissue evidence="1">Whole body</tissue>
    </source>
</reference>
<comment type="caution">
    <text evidence="1">The sequence shown here is derived from an EMBL/GenBank/DDBJ whole genome shotgun (WGS) entry which is preliminary data.</text>
</comment>
<dbReference type="Proteomes" id="UP001566132">
    <property type="component" value="Unassembled WGS sequence"/>
</dbReference>